<dbReference type="InterPro" id="IPR005595">
    <property type="entry name" value="TRAP_alpha"/>
</dbReference>
<protein>
    <recommendedName>
        <fullName evidence="13">Translocon-associated protein subunit alpha</fullName>
    </recommendedName>
</protein>
<evidence type="ECO:0000256" key="3">
    <source>
        <dbReference type="ARBA" id="ARBA00022729"/>
    </source>
</evidence>
<dbReference type="Pfam" id="PF03896">
    <property type="entry name" value="TRAP_alpha"/>
    <property type="match status" value="1"/>
</dbReference>
<keyword evidence="3" id="KW-0732">Signal</keyword>
<reference evidence="11" key="2">
    <citation type="submission" date="2022-07" db="EMBL/GenBank/DDBJ databases">
        <authorList>
            <person name="Goncalves M.F.M."/>
            <person name="Hilario S."/>
            <person name="Van De Peer Y."/>
            <person name="Esteves A.C."/>
            <person name="Alves A."/>
        </authorList>
    </citation>
    <scope>NUCLEOTIDE SEQUENCE</scope>
    <source>
        <strain evidence="11">MUM 19.33</strain>
    </source>
</reference>
<accession>A0A9P9Y4B0</accession>
<comment type="similarity">
    <text evidence="8">Belongs to the IRC22 family.</text>
</comment>
<dbReference type="OrthoDB" id="1926781at2759"/>
<comment type="function">
    <text evidence="7">Is probably involved in a pathway contributing to genomic integrity.</text>
</comment>
<feature type="transmembrane region" description="Helical" evidence="10">
    <location>
        <begin position="26"/>
        <end position="52"/>
    </location>
</feature>
<dbReference type="RefSeq" id="XP_051363714.1">
    <property type="nucleotide sequence ID" value="XM_051504611.1"/>
</dbReference>
<evidence type="ECO:0000256" key="2">
    <source>
        <dbReference type="ARBA" id="ARBA00022692"/>
    </source>
</evidence>
<keyword evidence="12" id="KW-1185">Reference proteome</keyword>
<evidence type="ECO:0000256" key="5">
    <source>
        <dbReference type="ARBA" id="ARBA00022989"/>
    </source>
</evidence>
<keyword evidence="6 10" id="KW-0472">Membrane</keyword>
<name>A0A9P9Y4B0_9HYPO</name>
<dbReference type="Proteomes" id="UP001055219">
    <property type="component" value="Unassembled WGS sequence"/>
</dbReference>
<feature type="compositionally biased region" description="Low complexity" evidence="9">
    <location>
        <begin position="297"/>
        <end position="308"/>
    </location>
</feature>
<evidence type="ECO:0000256" key="9">
    <source>
        <dbReference type="SAM" id="MobiDB-lite"/>
    </source>
</evidence>
<feature type="transmembrane region" description="Helical" evidence="10">
    <location>
        <begin position="246"/>
        <end position="264"/>
    </location>
</feature>
<organism evidence="11 12">
    <name type="scientific">Emericellopsis cladophorae</name>
    <dbReference type="NCBI Taxonomy" id="2686198"/>
    <lineage>
        <taxon>Eukaryota</taxon>
        <taxon>Fungi</taxon>
        <taxon>Dikarya</taxon>
        <taxon>Ascomycota</taxon>
        <taxon>Pezizomycotina</taxon>
        <taxon>Sordariomycetes</taxon>
        <taxon>Hypocreomycetidae</taxon>
        <taxon>Hypocreales</taxon>
        <taxon>Bionectriaceae</taxon>
        <taxon>Emericellopsis</taxon>
    </lineage>
</organism>
<evidence type="ECO:0000256" key="8">
    <source>
        <dbReference type="ARBA" id="ARBA00038311"/>
    </source>
</evidence>
<dbReference type="GeneID" id="75828533"/>
<feature type="transmembrane region" description="Helical" evidence="10">
    <location>
        <begin position="72"/>
        <end position="93"/>
    </location>
</feature>
<evidence type="ECO:0000256" key="4">
    <source>
        <dbReference type="ARBA" id="ARBA00022824"/>
    </source>
</evidence>
<reference evidence="11" key="1">
    <citation type="journal article" date="2021" name="J Fungi (Basel)">
        <title>Genomic and Metabolomic Analyses of the Marine Fungus Emericellopsis cladophorae: Insights into Saltwater Adaptability Mechanisms and Its Biosynthetic Potential.</title>
        <authorList>
            <person name="Goncalves M.F.M."/>
            <person name="Hilario S."/>
            <person name="Van de Peer Y."/>
            <person name="Esteves A.C."/>
            <person name="Alves A."/>
        </authorList>
    </citation>
    <scope>NUCLEOTIDE SEQUENCE</scope>
    <source>
        <strain evidence="11">MUM 19.33</strain>
    </source>
</reference>
<dbReference type="PANTHER" id="PTHR12924">
    <property type="entry name" value="TRANSLOCON-ASSOCIATED PROTEIN, ALPHA SUBUNIT"/>
    <property type="match status" value="1"/>
</dbReference>
<evidence type="ECO:0000256" key="7">
    <source>
        <dbReference type="ARBA" id="ARBA00037565"/>
    </source>
</evidence>
<evidence type="ECO:0000256" key="10">
    <source>
        <dbReference type="SAM" id="Phobius"/>
    </source>
</evidence>
<evidence type="ECO:0008006" key="13">
    <source>
        <dbReference type="Google" id="ProtNLM"/>
    </source>
</evidence>
<feature type="region of interest" description="Disordered" evidence="9">
    <location>
        <begin position="278"/>
        <end position="338"/>
    </location>
</feature>
<dbReference type="GO" id="GO:0005789">
    <property type="term" value="C:endoplasmic reticulum membrane"/>
    <property type="evidence" value="ECO:0007669"/>
    <property type="project" value="UniProtKB-SubCell"/>
</dbReference>
<evidence type="ECO:0000313" key="12">
    <source>
        <dbReference type="Proteomes" id="UP001055219"/>
    </source>
</evidence>
<keyword evidence="2 10" id="KW-0812">Transmembrane</keyword>
<comment type="subcellular location">
    <subcellularLocation>
        <location evidence="1">Endoplasmic reticulum membrane</location>
        <topology evidence="1">Single-pass type I membrane protein</topology>
    </subcellularLocation>
</comment>
<evidence type="ECO:0000256" key="1">
    <source>
        <dbReference type="ARBA" id="ARBA00004115"/>
    </source>
</evidence>
<feature type="compositionally biased region" description="Basic residues" evidence="9">
    <location>
        <begin position="323"/>
        <end position="338"/>
    </location>
</feature>
<evidence type="ECO:0000313" key="11">
    <source>
        <dbReference type="EMBL" id="KAI6782858.1"/>
    </source>
</evidence>
<comment type="caution">
    <text evidence="11">The sequence shown here is derived from an EMBL/GenBank/DDBJ whole genome shotgun (WGS) entry which is preliminary data.</text>
</comment>
<sequence>MQPGNCSAIHPSSVLASPRLRNVASVLLLLLLLLFLFLLLFLCPAILFLHWLPFLVTPSPPSQLSGPPSIQSSIMLFSASLLAIMATKLLGVFAQDADAGFSPADGGAVLNADITTSFPDADLGVKLVNGRPTNALLEIVNKDDAPMTVVFVTGALVSTKPVADDAPRYQSILRNLTAVQYNVDVPAGETKSLPYTFAQDMNPQEVRVQLTAVVTSGKGEIFQVAAFDDTASIVEAPVSFLDPQIIFLYLFLTGAFAGILYFVYKTWIEALFPAPAPKRSNAAVGTPKTPKGKSESEAVVEATGVAVEPDQSWIPDHHVNRPSARRVKSGASAKKRIE</sequence>
<dbReference type="AlphaFoldDB" id="A0A9P9Y4B0"/>
<gene>
    <name evidence="11" type="ORF">J7T54_002017</name>
</gene>
<keyword evidence="4" id="KW-0256">Endoplasmic reticulum</keyword>
<evidence type="ECO:0000256" key="6">
    <source>
        <dbReference type="ARBA" id="ARBA00023136"/>
    </source>
</evidence>
<keyword evidence="5 10" id="KW-1133">Transmembrane helix</keyword>
<dbReference type="EMBL" id="JAGIXG020000010">
    <property type="protein sequence ID" value="KAI6782858.1"/>
    <property type="molecule type" value="Genomic_DNA"/>
</dbReference>
<proteinExistence type="inferred from homology"/>
<dbReference type="PANTHER" id="PTHR12924:SF0">
    <property type="entry name" value="TRANSLOCON-ASSOCIATED PROTEIN SUBUNIT ALPHA"/>
    <property type="match status" value="1"/>
</dbReference>